<feature type="domain" description="AB hydrolase-1" evidence="2">
    <location>
        <begin position="110"/>
        <end position="224"/>
    </location>
</feature>
<gene>
    <name evidence="3" type="ORF">NCTC7807_01834</name>
</gene>
<protein>
    <submittedName>
        <fullName evidence="3">Alpha/beta hydrolase fold protein</fullName>
    </submittedName>
</protein>
<keyword evidence="3" id="KW-0378">Hydrolase</keyword>
<evidence type="ECO:0000259" key="2">
    <source>
        <dbReference type="Pfam" id="PF00561"/>
    </source>
</evidence>
<feature type="region of interest" description="Disordered" evidence="1">
    <location>
        <begin position="29"/>
        <end position="70"/>
    </location>
</feature>
<dbReference type="EMBL" id="UHID01000005">
    <property type="protein sequence ID" value="SUP34719.1"/>
    <property type="molecule type" value="Genomic_DNA"/>
</dbReference>
<dbReference type="PANTHER" id="PTHR43798:SF33">
    <property type="entry name" value="HYDROLASE, PUTATIVE (AFU_ORTHOLOGUE AFUA_2G14860)-RELATED"/>
    <property type="match status" value="1"/>
</dbReference>
<reference evidence="3 4" key="1">
    <citation type="submission" date="2018-06" db="EMBL/GenBank/DDBJ databases">
        <authorList>
            <consortium name="Pathogen Informatics"/>
            <person name="Doyle S."/>
        </authorList>
    </citation>
    <scope>NUCLEOTIDE SEQUENCE [LARGE SCALE GENOMIC DNA]</scope>
    <source>
        <strain evidence="3 4">NCTC7807</strain>
    </source>
</reference>
<name>A0A380N8K4_STRGR</name>
<dbReference type="InterPro" id="IPR050266">
    <property type="entry name" value="AB_hydrolase_sf"/>
</dbReference>
<dbReference type="GO" id="GO:0016020">
    <property type="term" value="C:membrane"/>
    <property type="evidence" value="ECO:0007669"/>
    <property type="project" value="TreeGrafter"/>
</dbReference>
<dbReference type="Proteomes" id="UP000254150">
    <property type="component" value="Unassembled WGS sequence"/>
</dbReference>
<evidence type="ECO:0000313" key="4">
    <source>
        <dbReference type="Proteomes" id="UP000254150"/>
    </source>
</evidence>
<sequence length="367" mass="37667">MAGGPSSTVLATDLIRASYGAETEILTASSGGDPVAVPTGRTPAATSHRRTGERGTGLSHPISPGGERGEGVTMVAMDYGVTDPARLGQTRMPDGRLLGWAEWGPADGTPVLLCPGAATSRWLGFGGGVVDSAGARLISVDRPGLGASDPDPGRTLSSWAADIGQLVQERALHAPAAVGFSQGAPFALALAAGGLVDAVAVVSGSDELAHPRFARSLAPRVREMVAAVAADSLGAEEAFAGHGGPEALWELIVTTSAEADLRVYTDPVFRPAFRRASQEAFSRGPAGYARDTALAMGRWPFDPAGIAVPVDLWYGQRDTSPVHSPDLGASLARMIPGATRHVLPTAGGSLLWTHGGTVLRTVLGHVR</sequence>
<proteinExistence type="predicted"/>
<dbReference type="Gene3D" id="3.40.50.1820">
    <property type="entry name" value="alpha/beta hydrolase"/>
    <property type="match status" value="1"/>
</dbReference>
<dbReference type="PANTHER" id="PTHR43798">
    <property type="entry name" value="MONOACYLGLYCEROL LIPASE"/>
    <property type="match status" value="1"/>
</dbReference>
<dbReference type="GO" id="GO:0016787">
    <property type="term" value="F:hydrolase activity"/>
    <property type="evidence" value="ECO:0007669"/>
    <property type="project" value="UniProtKB-KW"/>
</dbReference>
<dbReference type="SUPFAM" id="SSF53474">
    <property type="entry name" value="alpha/beta-Hydrolases"/>
    <property type="match status" value="1"/>
</dbReference>
<dbReference type="Pfam" id="PF00561">
    <property type="entry name" value="Abhydrolase_1"/>
    <property type="match status" value="1"/>
</dbReference>
<evidence type="ECO:0000256" key="1">
    <source>
        <dbReference type="SAM" id="MobiDB-lite"/>
    </source>
</evidence>
<dbReference type="InterPro" id="IPR029058">
    <property type="entry name" value="AB_hydrolase_fold"/>
</dbReference>
<dbReference type="InterPro" id="IPR000073">
    <property type="entry name" value="AB_hydrolase_1"/>
</dbReference>
<dbReference type="AlphaFoldDB" id="A0A380N8K4"/>
<accession>A0A380N8K4</accession>
<evidence type="ECO:0000313" key="3">
    <source>
        <dbReference type="EMBL" id="SUP34719.1"/>
    </source>
</evidence>
<organism evidence="3 4">
    <name type="scientific">Streptomyces griseus</name>
    <dbReference type="NCBI Taxonomy" id="1911"/>
    <lineage>
        <taxon>Bacteria</taxon>
        <taxon>Bacillati</taxon>
        <taxon>Actinomycetota</taxon>
        <taxon>Actinomycetes</taxon>
        <taxon>Kitasatosporales</taxon>
        <taxon>Streptomycetaceae</taxon>
        <taxon>Streptomyces</taxon>
    </lineage>
</organism>